<dbReference type="Gene3D" id="1.10.260.40">
    <property type="entry name" value="lambda repressor-like DNA-binding domains"/>
    <property type="match status" value="1"/>
</dbReference>
<accession>A0A368XH09</accession>
<dbReference type="SMART" id="SM00530">
    <property type="entry name" value="HTH_XRE"/>
    <property type="match status" value="1"/>
</dbReference>
<keyword evidence="3" id="KW-1185">Reference proteome</keyword>
<dbReference type="RefSeq" id="WP_114471846.1">
    <property type="nucleotide sequence ID" value="NZ_QPJK01000012.1"/>
</dbReference>
<dbReference type="Proteomes" id="UP000252884">
    <property type="component" value="Unassembled WGS sequence"/>
</dbReference>
<dbReference type="SUPFAM" id="SSF47413">
    <property type="entry name" value="lambda repressor-like DNA-binding domains"/>
    <property type="match status" value="1"/>
</dbReference>
<reference evidence="2 3" key="1">
    <citation type="submission" date="2018-07" db="EMBL/GenBank/DDBJ databases">
        <title>Genomic Encyclopedia of Type Strains, Phase IV (KMG-IV): sequencing the most valuable type-strain genomes for metagenomic binning, comparative biology and taxonomic classification.</title>
        <authorList>
            <person name="Goeker M."/>
        </authorList>
    </citation>
    <scope>NUCLEOTIDE SEQUENCE [LARGE SCALE GENOMIC DNA]</scope>
    <source>
        <strain evidence="2 3">DSM 21634</strain>
    </source>
</reference>
<organism evidence="2 3">
    <name type="scientific">Pseudorhodoferax soli</name>
    <dbReference type="NCBI Taxonomy" id="545864"/>
    <lineage>
        <taxon>Bacteria</taxon>
        <taxon>Pseudomonadati</taxon>
        <taxon>Pseudomonadota</taxon>
        <taxon>Betaproteobacteria</taxon>
        <taxon>Burkholderiales</taxon>
        <taxon>Comamonadaceae</taxon>
    </lineage>
</organism>
<name>A0A368XH09_9BURK</name>
<evidence type="ECO:0000259" key="1">
    <source>
        <dbReference type="PROSITE" id="PS50943"/>
    </source>
</evidence>
<dbReference type="EMBL" id="QPJK01000012">
    <property type="protein sequence ID" value="RCW65767.1"/>
    <property type="molecule type" value="Genomic_DNA"/>
</dbReference>
<comment type="caution">
    <text evidence="2">The sequence shown here is derived from an EMBL/GenBank/DDBJ whole genome shotgun (WGS) entry which is preliminary data.</text>
</comment>
<evidence type="ECO:0000313" key="2">
    <source>
        <dbReference type="EMBL" id="RCW65767.1"/>
    </source>
</evidence>
<dbReference type="InterPro" id="IPR001387">
    <property type="entry name" value="Cro/C1-type_HTH"/>
</dbReference>
<protein>
    <submittedName>
        <fullName evidence="2">Helix-turn-helix protein</fullName>
    </submittedName>
</protein>
<feature type="domain" description="HTH cro/C1-type" evidence="1">
    <location>
        <begin position="23"/>
        <end position="77"/>
    </location>
</feature>
<dbReference type="GO" id="GO:0003677">
    <property type="term" value="F:DNA binding"/>
    <property type="evidence" value="ECO:0007669"/>
    <property type="project" value="InterPro"/>
</dbReference>
<gene>
    <name evidence="2" type="ORF">DES41_112218</name>
</gene>
<dbReference type="CDD" id="cd00093">
    <property type="entry name" value="HTH_XRE"/>
    <property type="match status" value="1"/>
</dbReference>
<evidence type="ECO:0000313" key="3">
    <source>
        <dbReference type="Proteomes" id="UP000252884"/>
    </source>
</evidence>
<sequence length="166" mass="17513">MPSSSPPTSALSNEALAAIGASVRARRKALGISAVAAAEAAGISRPTLHRIEKGGSSVTMGATVQVLVVLGLTVTLRPQEDAAAQPATVSRRGWLPARIRITDYPWLKQLAWQLHGPQELTPREALGIYERNARHLDTAALAQDERDLVEALQQAFGDAPGGASHV</sequence>
<dbReference type="PROSITE" id="PS50943">
    <property type="entry name" value="HTH_CROC1"/>
    <property type="match status" value="1"/>
</dbReference>
<dbReference type="Pfam" id="PF13560">
    <property type="entry name" value="HTH_31"/>
    <property type="match status" value="1"/>
</dbReference>
<dbReference type="InterPro" id="IPR010982">
    <property type="entry name" value="Lambda_DNA-bd_dom_sf"/>
</dbReference>
<dbReference type="OrthoDB" id="5422231at2"/>
<proteinExistence type="predicted"/>
<dbReference type="AlphaFoldDB" id="A0A368XH09"/>